<comment type="subcellular location">
    <subcellularLocation>
        <location evidence="1">Nucleus</location>
    </subcellularLocation>
</comment>
<dbReference type="AlphaFoldDB" id="X8JN02"/>
<evidence type="ECO:0000256" key="6">
    <source>
        <dbReference type="SAM" id="MobiDB-lite"/>
    </source>
</evidence>
<sequence>MYPPQAGNHPNPDPEPVRKRARAQASKSKAPKRPRVQATEAGVGPSVRSGAHLVQNGLDIAAEAAQSIPAMYAKIHSDKPKKSKPSSELTGGCDCWALLLGTKHSSEPDKATKEAACVSAAAHLKVAPSTLQRPPSNEFPRLLCILCLLIHDKWHTWSNTNGGSTDSPRTHIKKHFPHKYLASCQRIGYRTRDAAELESYSLEVITAEITEDTTARYIAELVAEQDLPFNIVQAGTFRRLLCYIGQGNITAEHIPERRVVKQAAAELSQQEKERIKLDMKNCEGRVSITSDLWSDHTERSFMAVTGHYEKKVKGKNILVVELLAFRVVEGTHSGVNLGGILFGILSEYEILGKGQGRLGSVPPVYQEDTNRRVYPHDEG</sequence>
<dbReference type="GO" id="GO:0008270">
    <property type="term" value="F:zinc ion binding"/>
    <property type="evidence" value="ECO:0007669"/>
    <property type="project" value="UniProtKB-KW"/>
</dbReference>
<dbReference type="EMBL" id="JATN01000314">
    <property type="protein sequence ID" value="EUC64353.1"/>
    <property type="molecule type" value="Genomic_DNA"/>
</dbReference>
<comment type="caution">
    <text evidence="7">The sequence shown here is derived from an EMBL/GenBank/DDBJ whole genome shotgun (WGS) entry which is preliminary data.</text>
</comment>
<keyword evidence="2" id="KW-0479">Metal-binding</keyword>
<evidence type="ECO:0000256" key="1">
    <source>
        <dbReference type="ARBA" id="ARBA00004123"/>
    </source>
</evidence>
<dbReference type="PANTHER" id="PTHR46481">
    <property type="entry name" value="ZINC FINGER BED DOMAIN-CONTAINING PROTEIN 4"/>
    <property type="match status" value="1"/>
</dbReference>
<protein>
    <submittedName>
        <fullName evidence="7">Uncharacterized protein</fullName>
    </submittedName>
</protein>
<keyword evidence="4" id="KW-0862">Zinc</keyword>
<feature type="region of interest" description="Disordered" evidence="6">
    <location>
        <begin position="1"/>
        <end position="48"/>
    </location>
</feature>
<evidence type="ECO:0000256" key="2">
    <source>
        <dbReference type="ARBA" id="ARBA00022723"/>
    </source>
</evidence>
<organism evidence="7 8">
    <name type="scientific">Rhizoctonia solani AG-3 Rhs1AP</name>
    <dbReference type="NCBI Taxonomy" id="1086054"/>
    <lineage>
        <taxon>Eukaryota</taxon>
        <taxon>Fungi</taxon>
        <taxon>Dikarya</taxon>
        <taxon>Basidiomycota</taxon>
        <taxon>Agaricomycotina</taxon>
        <taxon>Agaricomycetes</taxon>
        <taxon>Cantharellales</taxon>
        <taxon>Ceratobasidiaceae</taxon>
        <taxon>Rhizoctonia</taxon>
    </lineage>
</organism>
<evidence type="ECO:0000256" key="4">
    <source>
        <dbReference type="ARBA" id="ARBA00022833"/>
    </source>
</evidence>
<gene>
    <name evidence="7" type="ORF">RSOL_439930</name>
</gene>
<keyword evidence="5" id="KW-0539">Nucleus</keyword>
<dbReference type="Proteomes" id="UP000030108">
    <property type="component" value="Unassembled WGS sequence"/>
</dbReference>
<dbReference type="PANTHER" id="PTHR46481:SF10">
    <property type="entry name" value="ZINC FINGER BED DOMAIN-CONTAINING PROTEIN 39"/>
    <property type="match status" value="1"/>
</dbReference>
<accession>X8JN02</accession>
<evidence type="ECO:0000256" key="3">
    <source>
        <dbReference type="ARBA" id="ARBA00022771"/>
    </source>
</evidence>
<evidence type="ECO:0000313" key="8">
    <source>
        <dbReference type="Proteomes" id="UP000030108"/>
    </source>
</evidence>
<name>X8JN02_9AGAM</name>
<keyword evidence="3" id="KW-0863">Zinc-finger</keyword>
<reference evidence="8" key="1">
    <citation type="journal article" date="2014" name="Genome Announc.">
        <title>Draft genome sequence of the plant-pathogenic soil fungus Rhizoctonia solani anastomosis group 3 strain Rhs1AP.</title>
        <authorList>
            <person name="Cubeta M.A."/>
            <person name="Thomas E."/>
            <person name="Dean R.A."/>
            <person name="Jabaji S."/>
            <person name="Neate S.M."/>
            <person name="Tavantzis S."/>
            <person name="Toda T."/>
            <person name="Vilgalys R."/>
            <person name="Bharathan N."/>
            <person name="Fedorova-Abrams N."/>
            <person name="Pakala S.B."/>
            <person name="Pakala S.M."/>
            <person name="Zafar N."/>
            <person name="Joardar V."/>
            <person name="Losada L."/>
            <person name="Nierman W.C."/>
        </authorList>
    </citation>
    <scope>NUCLEOTIDE SEQUENCE [LARGE SCALE GENOMIC DNA]</scope>
    <source>
        <strain evidence="8">AG-3</strain>
    </source>
</reference>
<dbReference type="OrthoDB" id="1607513at2759"/>
<dbReference type="GO" id="GO:0005634">
    <property type="term" value="C:nucleus"/>
    <property type="evidence" value="ECO:0007669"/>
    <property type="project" value="UniProtKB-SubCell"/>
</dbReference>
<feature type="non-terminal residue" evidence="7">
    <location>
        <position position="379"/>
    </location>
</feature>
<evidence type="ECO:0000256" key="5">
    <source>
        <dbReference type="ARBA" id="ARBA00023242"/>
    </source>
</evidence>
<proteinExistence type="predicted"/>
<evidence type="ECO:0000313" key="7">
    <source>
        <dbReference type="EMBL" id="EUC64353.1"/>
    </source>
</evidence>
<dbReference type="InterPro" id="IPR052035">
    <property type="entry name" value="ZnF_BED_domain_contain"/>
</dbReference>